<dbReference type="EMBL" id="LAZR01001920">
    <property type="protein sequence ID" value="KKN37102.1"/>
    <property type="molecule type" value="Genomic_DNA"/>
</dbReference>
<sequence>MSAEKDYSDMEDITDVEDVADVAQETCLEYKQRRYEERLAEKKE</sequence>
<organism evidence="1">
    <name type="scientific">marine sediment metagenome</name>
    <dbReference type="NCBI Taxonomy" id="412755"/>
    <lineage>
        <taxon>unclassified sequences</taxon>
        <taxon>metagenomes</taxon>
        <taxon>ecological metagenomes</taxon>
    </lineage>
</organism>
<protein>
    <submittedName>
        <fullName evidence="1">Uncharacterized protein</fullName>
    </submittedName>
</protein>
<comment type="caution">
    <text evidence="1">The sequence shown here is derived from an EMBL/GenBank/DDBJ whole genome shotgun (WGS) entry which is preliminary data.</text>
</comment>
<evidence type="ECO:0000313" key="1">
    <source>
        <dbReference type="EMBL" id="KKN37102.1"/>
    </source>
</evidence>
<name>A0A0F9QJA2_9ZZZZ</name>
<gene>
    <name evidence="1" type="ORF">LCGC14_0766920</name>
</gene>
<reference evidence="1" key="1">
    <citation type="journal article" date="2015" name="Nature">
        <title>Complex archaea that bridge the gap between prokaryotes and eukaryotes.</title>
        <authorList>
            <person name="Spang A."/>
            <person name="Saw J.H."/>
            <person name="Jorgensen S.L."/>
            <person name="Zaremba-Niedzwiedzka K."/>
            <person name="Martijn J."/>
            <person name="Lind A.E."/>
            <person name="van Eijk R."/>
            <person name="Schleper C."/>
            <person name="Guy L."/>
            <person name="Ettema T.J."/>
        </authorList>
    </citation>
    <scope>NUCLEOTIDE SEQUENCE</scope>
</reference>
<dbReference type="AlphaFoldDB" id="A0A0F9QJA2"/>
<accession>A0A0F9QJA2</accession>
<proteinExistence type="predicted"/>